<evidence type="ECO:0000313" key="2">
    <source>
        <dbReference type="EMBL" id="AIL47154.1"/>
    </source>
</evidence>
<dbReference type="Pfam" id="PF03992">
    <property type="entry name" value="ABM"/>
    <property type="match status" value="1"/>
</dbReference>
<dbReference type="PANTHER" id="PTHR33336:SF3">
    <property type="entry name" value="ABM DOMAIN-CONTAINING PROTEIN"/>
    <property type="match status" value="1"/>
</dbReference>
<dbReference type="Proteomes" id="UP000028933">
    <property type="component" value="Chromosome"/>
</dbReference>
<proteinExistence type="predicted"/>
<dbReference type="Gene3D" id="3.30.70.100">
    <property type="match status" value="1"/>
</dbReference>
<evidence type="ECO:0000259" key="1">
    <source>
        <dbReference type="PROSITE" id="PS51725"/>
    </source>
</evidence>
<name>A0A077ELQ9_9FLAO</name>
<sequence length="95" mass="11203">MIIYLTAILKAKEEKRIELLPILQNMVENTLKEKACIKYELQQGIENENLFIFHEIWESSEGLEYHNQQDYIKAFSSKAEELLEEPAQIYLADLI</sequence>
<reference evidence="2" key="2">
    <citation type="journal article" date="2015" name="Genome Biol. Evol.">
        <title>Complete Genome Sequence and Transcriptomic Analysis of the Novel Pathogen Elizabethkingia anophelis in Response to Oxidative Stress.</title>
        <authorList>
            <person name="Li Y."/>
            <person name="Liu Y."/>
            <person name="Chew S.C."/>
            <person name="Tay M."/>
            <person name="Salido M.M."/>
            <person name="Teo J."/>
            <person name="Lauro F.M."/>
            <person name="Givskov M."/>
            <person name="Yang L."/>
        </authorList>
    </citation>
    <scope>NUCLEOTIDE SEQUENCE</scope>
    <source>
        <strain evidence="2">NUHP1</strain>
    </source>
</reference>
<protein>
    <recommendedName>
        <fullName evidence="1">ABM domain-containing protein</fullName>
    </recommendedName>
</protein>
<feature type="domain" description="ABM" evidence="1">
    <location>
        <begin position="3"/>
        <end position="91"/>
    </location>
</feature>
<dbReference type="PROSITE" id="PS51725">
    <property type="entry name" value="ABM"/>
    <property type="match status" value="1"/>
</dbReference>
<dbReference type="EMBL" id="CP007547">
    <property type="protein sequence ID" value="AIL47154.1"/>
    <property type="molecule type" value="Genomic_DNA"/>
</dbReference>
<accession>A0A077ELQ9</accession>
<dbReference type="KEGG" id="eao:BD94_3379"/>
<dbReference type="HOGENOM" id="CLU_131496_11_1_10"/>
<dbReference type="InterPro" id="IPR007138">
    <property type="entry name" value="ABM_dom"/>
</dbReference>
<reference evidence="2" key="1">
    <citation type="journal article" date="2013" name="Lancet">
        <title>First case of E anophelis outbreak in an intensive-care unit.</title>
        <authorList>
            <person name="Teo J."/>
            <person name="Tan S.Y."/>
            <person name="Tay M."/>
            <person name="Ding Y."/>
            <person name="Kjelleberg S."/>
            <person name="Givskov M."/>
            <person name="Lin R.T."/>
            <person name="Yang L."/>
        </authorList>
    </citation>
    <scope>NUCLEOTIDE SEQUENCE [LARGE SCALE GENOMIC DNA]</scope>
    <source>
        <strain evidence="2">NUHP1</strain>
    </source>
</reference>
<gene>
    <name evidence="2" type="ORF">BD94_3379</name>
</gene>
<dbReference type="GO" id="GO:0003824">
    <property type="term" value="F:catalytic activity"/>
    <property type="evidence" value="ECO:0007669"/>
    <property type="project" value="TreeGrafter"/>
</dbReference>
<dbReference type="STRING" id="1338011.BD94_3379"/>
<dbReference type="eggNOG" id="COG1359">
    <property type="taxonomic scope" value="Bacteria"/>
</dbReference>
<dbReference type="AlphaFoldDB" id="A0A077ELQ9"/>
<evidence type="ECO:0000313" key="3">
    <source>
        <dbReference type="Proteomes" id="UP000028933"/>
    </source>
</evidence>
<dbReference type="RefSeq" id="WP_024566006.1">
    <property type="nucleotide sequence ID" value="NZ_CP007547.1"/>
</dbReference>
<organism evidence="2 3">
    <name type="scientific">Elizabethkingia anophelis NUHP1</name>
    <dbReference type="NCBI Taxonomy" id="1338011"/>
    <lineage>
        <taxon>Bacteria</taxon>
        <taxon>Pseudomonadati</taxon>
        <taxon>Bacteroidota</taxon>
        <taxon>Flavobacteriia</taxon>
        <taxon>Flavobacteriales</taxon>
        <taxon>Weeksellaceae</taxon>
        <taxon>Elizabethkingia</taxon>
    </lineage>
</organism>
<dbReference type="SUPFAM" id="SSF54909">
    <property type="entry name" value="Dimeric alpha+beta barrel"/>
    <property type="match status" value="1"/>
</dbReference>
<dbReference type="InterPro" id="IPR050744">
    <property type="entry name" value="AI-2_Isomerase_LsrG"/>
</dbReference>
<dbReference type="InterPro" id="IPR011008">
    <property type="entry name" value="Dimeric_a/b-barrel"/>
</dbReference>
<dbReference type="PANTHER" id="PTHR33336">
    <property type="entry name" value="QUINOL MONOOXYGENASE YGIN-RELATED"/>
    <property type="match status" value="1"/>
</dbReference>